<dbReference type="EMBL" id="CAADFT010000054">
    <property type="protein sequence ID" value="VFK45773.1"/>
    <property type="molecule type" value="Genomic_DNA"/>
</dbReference>
<name>A0A450YW79_9GAMM</name>
<dbReference type="AlphaFoldDB" id="A0A450YW79"/>
<gene>
    <name evidence="2" type="ORF">BECKTC1821E_GA0114239_105414</name>
</gene>
<organism evidence="2">
    <name type="scientific">Candidatus Kentrum sp. TC</name>
    <dbReference type="NCBI Taxonomy" id="2126339"/>
    <lineage>
        <taxon>Bacteria</taxon>
        <taxon>Pseudomonadati</taxon>
        <taxon>Pseudomonadota</taxon>
        <taxon>Gammaproteobacteria</taxon>
        <taxon>Candidatus Kentrum</taxon>
    </lineage>
</organism>
<dbReference type="Pfam" id="PF13643">
    <property type="entry name" value="DUF4145"/>
    <property type="match status" value="1"/>
</dbReference>
<evidence type="ECO:0000313" key="2">
    <source>
        <dbReference type="EMBL" id="VFK45773.1"/>
    </source>
</evidence>
<sequence>MFSIHLECPHCGGQSDFNVINLTQYASKDPVPVGQHKPHLSVDIQDGNTKTKAYAAVSCPECRGPVLLVYELPVKVLHNVLDAIREKKRIYTGPLPRLLHSYPEIEKPISSEHYPDKIKAPFEQAQKQIREPDNEVAAMQVIMLCRGIMDVALKEIQTNGDTIYKRIESAREKGSITQGLSDWAHHLRLEGNNATHDLGLIGDIEEARELVEFLRLFLEVVFVLPRKIAEKRQQE</sequence>
<protein>
    <recommendedName>
        <fullName evidence="1">DUF4145 domain-containing protein</fullName>
    </recommendedName>
</protein>
<dbReference type="InterPro" id="IPR025285">
    <property type="entry name" value="DUF4145"/>
</dbReference>
<feature type="domain" description="DUF4145" evidence="1">
    <location>
        <begin position="140"/>
        <end position="214"/>
    </location>
</feature>
<accession>A0A450YW79</accession>
<reference evidence="2" key="1">
    <citation type="submission" date="2019-02" db="EMBL/GenBank/DDBJ databases">
        <authorList>
            <person name="Gruber-Vodicka R. H."/>
            <person name="Seah K. B. B."/>
        </authorList>
    </citation>
    <scope>NUCLEOTIDE SEQUENCE</scope>
    <source>
        <strain evidence="2">BECK_BZ125</strain>
    </source>
</reference>
<evidence type="ECO:0000259" key="1">
    <source>
        <dbReference type="Pfam" id="PF13643"/>
    </source>
</evidence>
<proteinExistence type="predicted"/>